<dbReference type="AlphaFoldDB" id="A0A409YKK7"/>
<evidence type="ECO:0000313" key="3">
    <source>
        <dbReference type="EMBL" id="PPR03580.1"/>
    </source>
</evidence>
<keyword evidence="2" id="KW-0732">Signal</keyword>
<proteinExistence type="predicted"/>
<gene>
    <name evidence="3" type="ORF">CVT24_007619</name>
</gene>
<protein>
    <submittedName>
        <fullName evidence="3">Uncharacterized protein</fullName>
    </submittedName>
</protein>
<sequence length="68" mass="7451">MNFKSVIFTFVLIAIPVLASPLAPREAAPDPNVIKPQDNKFLAPGDKREASSSEVFPIRQDTEFLAPP</sequence>
<name>A0A409YKK7_9AGAR</name>
<accession>A0A409YKK7</accession>
<dbReference type="InParanoid" id="A0A409YKK7"/>
<feature type="chain" id="PRO_5019257245" evidence="2">
    <location>
        <begin position="20"/>
        <end position="68"/>
    </location>
</feature>
<reference evidence="3 4" key="1">
    <citation type="journal article" date="2018" name="Evol. Lett.">
        <title>Horizontal gene cluster transfer increased hallucinogenic mushroom diversity.</title>
        <authorList>
            <person name="Reynolds H.T."/>
            <person name="Vijayakumar V."/>
            <person name="Gluck-Thaler E."/>
            <person name="Korotkin H.B."/>
            <person name="Matheny P.B."/>
            <person name="Slot J.C."/>
        </authorList>
    </citation>
    <scope>NUCLEOTIDE SEQUENCE [LARGE SCALE GENOMIC DNA]</scope>
    <source>
        <strain evidence="3 4">2629</strain>
    </source>
</reference>
<evidence type="ECO:0000256" key="1">
    <source>
        <dbReference type="SAM" id="MobiDB-lite"/>
    </source>
</evidence>
<organism evidence="3 4">
    <name type="scientific">Panaeolus cyanescens</name>
    <dbReference type="NCBI Taxonomy" id="181874"/>
    <lineage>
        <taxon>Eukaryota</taxon>
        <taxon>Fungi</taxon>
        <taxon>Dikarya</taxon>
        <taxon>Basidiomycota</taxon>
        <taxon>Agaricomycotina</taxon>
        <taxon>Agaricomycetes</taxon>
        <taxon>Agaricomycetidae</taxon>
        <taxon>Agaricales</taxon>
        <taxon>Agaricineae</taxon>
        <taxon>Galeropsidaceae</taxon>
        <taxon>Panaeolus</taxon>
    </lineage>
</organism>
<evidence type="ECO:0000256" key="2">
    <source>
        <dbReference type="SAM" id="SignalP"/>
    </source>
</evidence>
<comment type="caution">
    <text evidence="3">The sequence shown here is derived from an EMBL/GenBank/DDBJ whole genome shotgun (WGS) entry which is preliminary data.</text>
</comment>
<dbReference type="Proteomes" id="UP000284842">
    <property type="component" value="Unassembled WGS sequence"/>
</dbReference>
<feature type="signal peptide" evidence="2">
    <location>
        <begin position="1"/>
        <end position="19"/>
    </location>
</feature>
<evidence type="ECO:0000313" key="4">
    <source>
        <dbReference type="Proteomes" id="UP000284842"/>
    </source>
</evidence>
<dbReference type="EMBL" id="NHTK01001050">
    <property type="protein sequence ID" value="PPR03580.1"/>
    <property type="molecule type" value="Genomic_DNA"/>
</dbReference>
<keyword evidence="4" id="KW-1185">Reference proteome</keyword>
<feature type="region of interest" description="Disordered" evidence="1">
    <location>
        <begin position="25"/>
        <end position="68"/>
    </location>
</feature>